<proteinExistence type="predicted"/>
<organism evidence="3 4">
    <name type="scientific">Fonsecaea multimorphosa CBS 102226</name>
    <dbReference type="NCBI Taxonomy" id="1442371"/>
    <lineage>
        <taxon>Eukaryota</taxon>
        <taxon>Fungi</taxon>
        <taxon>Dikarya</taxon>
        <taxon>Ascomycota</taxon>
        <taxon>Pezizomycotina</taxon>
        <taxon>Eurotiomycetes</taxon>
        <taxon>Chaetothyriomycetidae</taxon>
        <taxon>Chaetothyriales</taxon>
        <taxon>Herpotrichiellaceae</taxon>
        <taxon>Fonsecaea</taxon>
    </lineage>
</organism>
<protein>
    <recommendedName>
        <fullName evidence="2">BRCT domain-containing protein</fullName>
    </recommendedName>
</protein>
<evidence type="ECO:0000256" key="1">
    <source>
        <dbReference type="SAM" id="MobiDB-lite"/>
    </source>
</evidence>
<dbReference type="VEuPathDB" id="FungiDB:Z520_09617"/>
<reference evidence="3 4" key="1">
    <citation type="submission" date="2015-01" db="EMBL/GenBank/DDBJ databases">
        <title>The Genome Sequence of Fonsecaea multimorphosa CBS 102226.</title>
        <authorList>
            <consortium name="The Broad Institute Genomics Platform"/>
            <person name="Cuomo C."/>
            <person name="de Hoog S."/>
            <person name="Gorbushina A."/>
            <person name="Stielow B."/>
            <person name="Teixiera M."/>
            <person name="Abouelleil A."/>
            <person name="Chapman S.B."/>
            <person name="Priest M."/>
            <person name="Young S.K."/>
            <person name="Wortman J."/>
            <person name="Nusbaum C."/>
            <person name="Birren B."/>
        </authorList>
    </citation>
    <scope>NUCLEOTIDE SEQUENCE [LARGE SCALE GENOMIC DNA]</scope>
    <source>
        <strain evidence="3 4">CBS 102226</strain>
    </source>
</reference>
<feature type="region of interest" description="Disordered" evidence="1">
    <location>
        <begin position="162"/>
        <end position="330"/>
    </location>
</feature>
<feature type="region of interest" description="Disordered" evidence="1">
    <location>
        <begin position="343"/>
        <end position="400"/>
    </location>
</feature>
<evidence type="ECO:0000259" key="2">
    <source>
        <dbReference type="PROSITE" id="PS50172"/>
    </source>
</evidence>
<feature type="compositionally biased region" description="Polar residues" evidence="1">
    <location>
        <begin position="205"/>
        <end position="218"/>
    </location>
</feature>
<dbReference type="AlphaFoldDB" id="A0A0D2IBP9"/>
<dbReference type="PROSITE" id="PS50172">
    <property type="entry name" value="BRCT"/>
    <property type="match status" value="1"/>
</dbReference>
<evidence type="ECO:0000313" key="3">
    <source>
        <dbReference type="EMBL" id="KIX94571.1"/>
    </source>
</evidence>
<name>A0A0D2IBP9_9EURO</name>
<keyword evidence="4" id="KW-1185">Reference proteome</keyword>
<feature type="compositionally biased region" description="Polar residues" evidence="1">
    <location>
        <begin position="357"/>
        <end position="385"/>
    </location>
</feature>
<dbReference type="Gene3D" id="3.40.50.10190">
    <property type="entry name" value="BRCT domain"/>
    <property type="match status" value="1"/>
</dbReference>
<dbReference type="Proteomes" id="UP000053411">
    <property type="component" value="Unassembled WGS sequence"/>
</dbReference>
<feature type="domain" description="BRCT" evidence="2">
    <location>
        <begin position="410"/>
        <end position="492"/>
    </location>
</feature>
<dbReference type="OrthoDB" id="342264at2759"/>
<dbReference type="InterPro" id="IPR001357">
    <property type="entry name" value="BRCT_dom"/>
</dbReference>
<feature type="compositionally biased region" description="Basic and acidic residues" evidence="1">
    <location>
        <begin position="181"/>
        <end position="196"/>
    </location>
</feature>
<dbReference type="RefSeq" id="XP_016628694.1">
    <property type="nucleotide sequence ID" value="XM_016780111.1"/>
</dbReference>
<feature type="compositionally biased region" description="Polar residues" evidence="1">
    <location>
        <begin position="162"/>
        <end position="175"/>
    </location>
</feature>
<dbReference type="InterPro" id="IPR036420">
    <property type="entry name" value="BRCT_dom_sf"/>
</dbReference>
<dbReference type="SUPFAM" id="SSF52113">
    <property type="entry name" value="BRCT domain"/>
    <property type="match status" value="1"/>
</dbReference>
<dbReference type="GeneID" id="27715363"/>
<accession>A0A0D2IBP9</accession>
<evidence type="ECO:0000313" key="4">
    <source>
        <dbReference type="Proteomes" id="UP000053411"/>
    </source>
</evidence>
<gene>
    <name evidence="3" type="ORF">Z520_09617</name>
</gene>
<sequence length="628" mass="67888">MGTISLVYFTAVGSEILTELPIEGDCSTFYLPDDPVEDALIVTPDMDVRHSNLCLEVHQTFVLLRTFNDSGGPCCVLGDGGVNIELPLSIDSHHKSFILGTDVHFVGPSGRWGLRWGDMDGAGSNSMRPPPLPSVNPCTETRLPTEELLQEPVDVEAVAVNAASQDHSDNSTCSPTPSPQDGRDEDGTRAKEKETFEEVLGESGVPSTPQDVPCTSDQDSIKKLKGVSDNAQATPSIPTVAEHEPKPRKCLSVSVENVAAQGRDLPSTEDIADTPSNFPDAQKPFQGKDDATAASASEKRRGKRKLAEVEAADLSTEIMDAPSTISDDGVSVEVSIVITNSEDKKTQTGTRKKKVAKSSTDQSNPPEPSTATNTTPDSSLSNEQASPKRRLTRQTDFTSPRKYTAAAAPVVIFSGSTSIQEKRPAMRTFGRLGGKVSTEINKATILCIPEGPLKKTGKLVMAVAMGMDIVTEKWISDAHRLGRLPAIEGYLPLDRSRERQWDFNLKDALSRGKTGLTHLLSGTTVFLTKQLRNDLGNLEREISQIATILGADAVKHRLPALKDKGKFSEEKTLIIGIPGDPQGAHIGRLGHTLFNKDILIMAALRGQVERQSADFRIEVPIKDEIEDM</sequence>
<dbReference type="EMBL" id="KN848086">
    <property type="protein sequence ID" value="KIX94571.1"/>
    <property type="molecule type" value="Genomic_DNA"/>
</dbReference>
<dbReference type="STRING" id="1442371.A0A0D2IBP9"/>